<evidence type="ECO:0000313" key="3">
    <source>
        <dbReference type="EMBL" id="KAK7868131.1"/>
    </source>
</evidence>
<accession>A0AAN9VR65</accession>
<evidence type="ECO:0000256" key="2">
    <source>
        <dbReference type="SAM" id="Phobius"/>
    </source>
</evidence>
<evidence type="ECO:0000313" key="4">
    <source>
        <dbReference type="Proteomes" id="UP001378592"/>
    </source>
</evidence>
<feature type="transmembrane region" description="Helical" evidence="2">
    <location>
        <begin position="127"/>
        <end position="148"/>
    </location>
</feature>
<protein>
    <submittedName>
        <fullName evidence="3">Uncharacterized protein</fullName>
    </submittedName>
</protein>
<evidence type="ECO:0000256" key="1">
    <source>
        <dbReference type="SAM" id="MobiDB-lite"/>
    </source>
</evidence>
<keyword evidence="2" id="KW-0472">Membrane</keyword>
<comment type="caution">
    <text evidence="3">The sequence shown here is derived from an EMBL/GenBank/DDBJ whole genome shotgun (WGS) entry which is preliminary data.</text>
</comment>
<feature type="transmembrane region" description="Helical" evidence="2">
    <location>
        <begin position="55"/>
        <end position="77"/>
    </location>
</feature>
<proteinExistence type="predicted"/>
<keyword evidence="2" id="KW-1133">Transmembrane helix</keyword>
<gene>
    <name evidence="3" type="ORF">R5R35_005571</name>
</gene>
<feature type="transmembrane region" description="Helical" evidence="2">
    <location>
        <begin position="97"/>
        <end position="120"/>
    </location>
</feature>
<keyword evidence="2" id="KW-0812">Transmembrane</keyword>
<sequence length="264" mass="27513">MVFLTAQGSPAAGAGAGAGGVQEWQGWPRSVGRNVGELVRGVRVPARSLCGSLRAAIISLATAFTVLLLCEITFLVTQSTPTEVWRYDNYGLKPGRPYGLLIGVDVFVAMSNIILIFGVMTIKLHYLYAWMSVALVDAFVPIAALVWLCIDMTNMAPLISFFYLSHLIAQVLLLCLVYSMAHELRGGRFVDYSDGGGGGGAGGAGGVGGSDAGWLQLNLANALPPQPGDQGTTKPRSPAVLEPSACTTAAPPPLPAPPALAAQC</sequence>
<feature type="region of interest" description="Disordered" evidence="1">
    <location>
        <begin position="225"/>
        <end position="264"/>
    </location>
</feature>
<organism evidence="3 4">
    <name type="scientific">Gryllus longicercus</name>
    <dbReference type="NCBI Taxonomy" id="2509291"/>
    <lineage>
        <taxon>Eukaryota</taxon>
        <taxon>Metazoa</taxon>
        <taxon>Ecdysozoa</taxon>
        <taxon>Arthropoda</taxon>
        <taxon>Hexapoda</taxon>
        <taxon>Insecta</taxon>
        <taxon>Pterygota</taxon>
        <taxon>Neoptera</taxon>
        <taxon>Polyneoptera</taxon>
        <taxon>Orthoptera</taxon>
        <taxon>Ensifera</taxon>
        <taxon>Gryllidea</taxon>
        <taxon>Grylloidea</taxon>
        <taxon>Gryllidae</taxon>
        <taxon>Gryllinae</taxon>
        <taxon>Gryllus</taxon>
    </lineage>
</organism>
<dbReference type="EMBL" id="JAZDUA010000100">
    <property type="protein sequence ID" value="KAK7868131.1"/>
    <property type="molecule type" value="Genomic_DNA"/>
</dbReference>
<keyword evidence="4" id="KW-1185">Reference proteome</keyword>
<name>A0AAN9VR65_9ORTH</name>
<dbReference type="AlphaFoldDB" id="A0AAN9VR65"/>
<reference evidence="3 4" key="1">
    <citation type="submission" date="2024-03" db="EMBL/GenBank/DDBJ databases">
        <title>The genome assembly and annotation of the cricket Gryllus longicercus Weissman &amp; Gray.</title>
        <authorList>
            <person name="Szrajer S."/>
            <person name="Gray D."/>
            <person name="Ylla G."/>
        </authorList>
    </citation>
    <scope>NUCLEOTIDE SEQUENCE [LARGE SCALE GENOMIC DNA]</scope>
    <source>
        <strain evidence="3">DAG 2021-001</strain>
        <tissue evidence="3">Whole body minus gut</tissue>
    </source>
</reference>
<dbReference type="Proteomes" id="UP001378592">
    <property type="component" value="Unassembled WGS sequence"/>
</dbReference>
<feature type="transmembrane region" description="Helical" evidence="2">
    <location>
        <begin position="160"/>
        <end position="181"/>
    </location>
</feature>
<feature type="region of interest" description="Disordered" evidence="1">
    <location>
        <begin position="1"/>
        <end position="21"/>
    </location>
</feature>